<proteinExistence type="predicted"/>
<dbReference type="InParanoid" id="K4A3M4"/>
<reference evidence="1" key="2">
    <citation type="submission" date="2018-08" db="UniProtKB">
        <authorList>
            <consortium name="EnsemblPlants"/>
        </authorList>
    </citation>
    <scope>IDENTIFICATION</scope>
    <source>
        <strain evidence="1">Yugu1</strain>
    </source>
</reference>
<evidence type="ECO:0000313" key="1">
    <source>
        <dbReference type="EnsemblPlants" id="KQL26183"/>
    </source>
</evidence>
<reference evidence="2" key="1">
    <citation type="journal article" date="2012" name="Nat. Biotechnol.">
        <title>Reference genome sequence of the model plant Setaria.</title>
        <authorList>
            <person name="Bennetzen J.L."/>
            <person name="Schmutz J."/>
            <person name="Wang H."/>
            <person name="Percifield R."/>
            <person name="Hawkins J."/>
            <person name="Pontaroli A.C."/>
            <person name="Estep M."/>
            <person name="Feng L."/>
            <person name="Vaughn J.N."/>
            <person name="Grimwood J."/>
            <person name="Jenkins J."/>
            <person name="Barry K."/>
            <person name="Lindquist E."/>
            <person name="Hellsten U."/>
            <person name="Deshpande S."/>
            <person name="Wang X."/>
            <person name="Wu X."/>
            <person name="Mitros T."/>
            <person name="Triplett J."/>
            <person name="Yang X."/>
            <person name="Ye C.Y."/>
            <person name="Mauro-Herrera M."/>
            <person name="Wang L."/>
            <person name="Li P."/>
            <person name="Sharma M."/>
            <person name="Sharma R."/>
            <person name="Ronald P.C."/>
            <person name="Panaud O."/>
            <person name="Kellogg E.A."/>
            <person name="Brutnell T.P."/>
            <person name="Doust A.N."/>
            <person name="Tuskan G.A."/>
            <person name="Rokhsar D."/>
            <person name="Devos K.M."/>
        </authorList>
    </citation>
    <scope>NUCLEOTIDE SEQUENCE [LARGE SCALE GENOMIC DNA]</scope>
    <source>
        <strain evidence="2">cv. Yugu1</strain>
    </source>
</reference>
<sequence length="35" mass="3827">MEHCPESGMERPKDAIIESSYLSMSALIIPSFVGT</sequence>
<organism evidence="1 2">
    <name type="scientific">Setaria italica</name>
    <name type="common">Foxtail millet</name>
    <name type="synonym">Panicum italicum</name>
    <dbReference type="NCBI Taxonomy" id="4555"/>
    <lineage>
        <taxon>Eukaryota</taxon>
        <taxon>Viridiplantae</taxon>
        <taxon>Streptophyta</taxon>
        <taxon>Embryophyta</taxon>
        <taxon>Tracheophyta</taxon>
        <taxon>Spermatophyta</taxon>
        <taxon>Magnoliopsida</taxon>
        <taxon>Liliopsida</taxon>
        <taxon>Poales</taxon>
        <taxon>Poaceae</taxon>
        <taxon>PACMAD clade</taxon>
        <taxon>Panicoideae</taxon>
        <taxon>Panicodae</taxon>
        <taxon>Paniceae</taxon>
        <taxon>Cenchrinae</taxon>
        <taxon>Setaria</taxon>
    </lineage>
</organism>
<dbReference type="EnsemblPlants" id="KQL26183">
    <property type="protein sequence ID" value="KQL26183"/>
    <property type="gene ID" value="SETIT_033477mg"/>
</dbReference>
<protein>
    <submittedName>
        <fullName evidence="1">Uncharacterized protein</fullName>
    </submittedName>
</protein>
<dbReference type="Gramene" id="KQL26183">
    <property type="protein sequence ID" value="KQL26183"/>
    <property type="gene ID" value="SETIT_033477mg"/>
</dbReference>
<dbReference type="Proteomes" id="UP000004995">
    <property type="component" value="Unassembled WGS sequence"/>
</dbReference>
<name>K4A3M4_SETIT</name>
<accession>K4A3M4</accession>
<keyword evidence="2" id="KW-1185">Reference proteome</keyword>
<evidence type="ECO:0000313" key="2">
    <source>
        <dbReference type="Proteomes" id="UP000004995"/>
    </source>
</evidence>
<dbReference type="HOGENOM" id="CLU_3369330_0_0_1"/>
<dbReference type="AlphaFoldDB" id="K4A3M4"/>
<dbReference type="EMBL" id="AGNK02001287">
    <property type="status" value="NOT_ANNOTATED_CDS"/>
    <property type="molecule type" value="Genomic_DNA"/>
</dbReference>